<dbReference type="RefSeq" id="XP_024890627.1">
    <property type="nucleotide sequence ID" value="XM_025034859.1"/>
</dbReference>
<dbReference type="InterPro" id="IPR027417">
    <property type="entry name" value="P-loop_NTPase"/>
</dbReference>
<dbReference type="Pfam" id="PF00612">
    <property type="entry name" value="IQ"/>
    <property type="match status" value="3"/>
</dbReference>
<protein>
    <submittedName>
        <fullName evidence="3">Transcription activator MSS11 isoform X1</fullName>
    </submittedName>
</protein>
<dbReference type="SMART" id="SM00015">
    <property type="entry name" value="IQ"/>
    <property type="match status" value="3"/>
</dbReference>
<sequence>MSQTPKEDADAMKANTAATKIQANFRGYRVRKQLKESTQRRRPQQQQQQQNHQLQLQDQQRNQQKQEHTKPKDHLLKRQSTREALEEKSATKIQAGIRGFLVRKRQQVVQAAATRIQAGFRGFKTRKLLKQNAFCGFPCDSDETLRLDRRRGRKRRFRF</sequence>
<feature type="compositionally biased region" description="Basic and acidic residues" evidence="1">
    <location>
        <begin position="64"/>
        <end position="89"/>
    </location>
</feature>
<evidence type="ECO:0000313" key="2">
    <source>
        <dbReference type="Proteomes" id="UP000504618"/>
    </source>
</evidence>
<feature type="compositionally biased region" description="Basic and acidic residues" evidence="1">
    <location>
        <begin position="1"/>
        <end position="11"/>
    </location>
</feature>
<dbReference type="Proteomes" id="UP000504618">
    <property type="component" value="Unplaced"/>
</dbReference>
<dbReference type="InterPro" id="IPR000048">
    <property type="entry name" value="IQ_motif_EF-hand-BS"/>
</dbReference>
<proteinExistence type="predicted"/>
<dbReference type="PROSITE" id="PS50096">
    <property type="entry name" value="IQ"/>
    <property type="match status" value="3"/>
</dbReference>
<keyword evidence="2" id="KW-1185">Reference proteome</keyword>
<evidence type="ECO:0000256" key="1">
    <source>
        <dbReference type="SAM" id="MobiDB-lite"/>
    </source>
</evidence>
<dbReference type="OrthoDB" id="252964at2759"/>
<dbReference type="PANTHER" id="PTHR10699:SF11">
    <property type="entry name" value="IGLOO, ISOFORM A"/>
    <property type="match status" value="1"/>
</dbReference>
<dbReference type="GO" id="GO:0005516">
    <property type="term" value="F:calmodulin binding"/>
    <property type="evidence" value="ECO:0007669"/>
    <property type="project" value="TreeGrafter"/>
</dbReference>
<feature type="compositionally biased region" description="Low complexity" evidence="1">
    <location>
        <begin position="44"/>
        <end position="63"/>
    </location>
</feature>
<name>A0A6J1R7J6_9HYME</name>
<evidence type="ECO:0000313" key="3">
    <source>
        <dbReference type="RefSeq" id="XP_024890627.1"/>
    </source>
</evidence>
<accession>A0A6J1R7J6</accession>
<dbReference type="SUPFAM" id="SSF52540">
    <property type="entry name" value="P-loop containing nucleoside triphosphate hydrolases"/>
    <property type="match status" value="1"/>
</dbReference>
<feature type="region of interest" description="Disordered" evidence="1">
    <location>
        <begin position="1"/>
        <end position="89"/>
    </location>
</feature>
<dbReference type="PANTHER" id="PTHR10699">
    <property type="entry name" value="NEUROMODULIN"/>
    <property type="match status" value="1"/>
</dbReference>
<gene>
    <name evidence="3" type="primary">LOC112466648</name>
</gene>
<dbReference type="Gene3D" id="1.20.5.190">
    <property type="match status" value="2"/>
</dbReference>
<dbReference type="GeneID" id="112466648"/>
<dbReference type="FunFam" id="1.20.5.190:FF:000055">
    <property type="entry name" value="Putative microtubule-associated protein futsch"/>
    <property type="match status" value="1"/>
</dbReference>
<reference evidence="3" key="1">
    <citation type="submission" date="2025-08" db="UniProtKB">
        <authorList>
            <consortium name="RefSeq"/>
        </authorList>
    </citation>
    <scope>IDENTIFICATION</scope>
    <source>
        <tissue evidence="3">Whole body</tissue>
    </source>
</reference>
<dbReference type="AlphaFoldDB" id="A0A6J1R7J6"/>
<organism evidence="2 3">
    <name type="scientific">Temnothorax curvispinosus</name>
    <dbReference type="NCBI Taxonomy" id="300111"/>
    <lineage>
        <taxon>Eukaryota</taxon>
        <taxon>Metazoa</taxon>
        <taxon>Ecdysozoa</taxon>
        <taxon>Arthropoda</taxon>
        <taxon>Hexapoda</taxon>
        <taxon>Insecta</taxon>
        <taxon>Pterygota</taxon>
        <taxon>Neoptera</taxon>
        <taxon>Endopterygota</taxon>
        <taxon>Hymenoptera</taxon>
        <taxon>Apocrita</taxon>
        <taxon>Aculeata</taxon>
        <taxon>Formicoidea</taxon>
        <taxon>Formicidae</taxon>
        <taxon>Myrmicinae</taxon>
        <taxon>Temnothorax</taxon>
    </lineage>
</organism>